<dbReference type="InParanoid" id="A0A667X7I8"/>
<organism evidence="5 6">
    <name type="scientific">Myripristis murdjan</name>
    <name type="common">pinecone soldierfish</name>
    <dbReference type="NCBI Taxonomy" id="586833"/>
    <lineage>
        <taxon>Eukaryota</taxon>
        <taxon>Metazoa</taxon>
        <taxon>Chordata</taxon>
        <taxon>Craniata</taxon>
        <taxon>Vertebrata</taxon>
        <taxon>Euteleostomi</taxon>
        <taxon>Actinopterygii</taxon>
        <taxon>Neopterygii</taxon>
        <taxon>Teleostei</taxon>
        <taxon>Neoteleostei</taxon>
        <taxon>Acanthomorphata</taxon>
        <taxon>Holocentriformes</taxon>
        <taxon>Holocentridae</taxon>
        <taxon>Myripristis</taxon>
    </lineage>
</organism>
<dbReference type="PANTHER" id="PTHR25465:SF30">
    <property type="entry name" value="FINTRIM FAMILY, MEMBER 82"/>
    <property type="match status" value="1"/>
</dbReference>
<reference evidence="5" key="3">
    <citation type="submission" date="2025-09" db="UniProtKB">
        <authorList>
            <consortium name="Ensembl"/>
        </authorList>
    </citation>
    <scope>IDENTIFICATION</scope>
</reference>
<reference evidence="5" key="2">
    <citation type="submission" date="2025-08" db="UniProtKB">
        <authorList>
            <consortium name="Ensembl"/>
        </authorList>
    </citation>
    <scope>IDENTIFICATION</scope>
</reference>
<evidence type="ECO:0000313" key="5">
    <source>
        <dbReference type="Ensembl" id="ENSMMDP00005011192.1"/>
    </source>
</evidence>
<evidence type="ECO:0000259" key="4">
    <source>
        <dbReference type="PROSITE" id="PS50188"/>
    </source>
</evidence>
<feature type="domain" description="B30.2/SPRY" evidence="4">
    <location>
        <begin position="1"/>
        <end position="104"/>
    </location>
</feature>
<dbReference type="GeneTree" id="ENSGT00940000154395"/>
<dbReference type="InterPro" id="IPR051051">
    <property type="entry name" value="E3_ubiq-ligase_TRIM/RNF"/>
</dbReference>
<evidence type="ECO:0000256" key="1">
    <source>
        <dbReference type="ARBA" id="ARBA00022723"/>
    </source>
</evidence>
<sequence>MSHLCNDSVLGCNDKSWSLRFCNGKYTAWYNKNDEAISVPYFITKRVGVYLDWPAGTLSFYAVSSNSMTHLHTLHAKFTEPLYPGFRLGFADTSLSLMNTGLTSVGKGVVVPEDLVKFC</sequence>
<dbReference type="SMART" id="SM00449">
    <property type="entry name" value="SPRY"/>
    <property type="match status" value="1"/>
</dbReference>
<dbReference type="SUPFAM" id="SSF49899">
    <property type="entry name" value="Concanavalin A-like lectins/glucanases"/>
    <property type="match status" value="1"/>
</dbReference>
<keyword evidence="1" id="KW-0479">Metal-binding</keyword>
<dbReference type="InterPro" id="IPR013320">
    <property type="entry name" value="ConA-like_dom_sf"/>
</dbReference>
<dbReference type="InterPro" id="IPR043136">
    <property type="entry name" value="B30.2/SPRY_sf"/>
</dbReference>
<dbReference type="GO" id="GO:0008270">
    <property type="term" value="F:zinc ion binding"/>
    <property type="evidence" value="ECO:0007669"/>
    <property type="project" value="UniProtKB-KW"/>
</dbReference>
<keyword evidence="2" id="KW-0863">Zinc-finger</keyword>
<dbReference type="Proteomes" id="UP000472263">
    <property type="component" value="Chromosome 6"/>
</dbReference>
<dbReference type="PRINTS" id="PR01407">
    <property type="entry name" value="BUTYPHLNCDUF"/>
</dbReference>
<dbReference type="Pfam" id="PF00622">
    <property type="entry name" value="SPRY"/>
    <property type="match status" value="1"/>
</dbReference>
<dbReference type="Gene3D" id="2.60.120.920">
    <property type="match status" value="1"/>
</dbReference>
<dbReference type="Ensembl" id="ENSMMDT00005011532.1">
    <property type="protein sequence ID" value="ENSMMDP00005011192.1"/>
    <property type="gene ID" value="ENSMMDG00005006047.1"/>
</dbReference>
<dbReference type="AlphaFoldDB" id="A0A667X7I8"/>
<dbReference type="PANTHER" id="PTHR25465">
    <property type="entry name" value="B-BOX DOMAIN CONTAINING"/>
    <property type="match status" value="1"/>
</dbReference>
<evidence type="ECO:0000313" key="6">
    <source>
        <dbReference type="Proteomes" id="UP000472263"/>
    </source>
</evidence>
<name>A0A667X7I8_9TELE</name>
<evidence type="ECO:0000256" key="3">
    <source>
        <dbReference type="ARBA" id="ARBA00022833"/>
    </source>
</evidence>
<protein>
    <recommendedName>
        <fullName evidence="4">B30.2/SPRY domain-containing protein</fullName>
    </recommendedName>
</protein>
<dbReference type="PROSITE" id="PS50188">
    <property type="entry name" value="B302_SPRY"/>
    <property type="match status" value="1"/>
</dbReference>
<keyword evidence="3" id="KW-0862">Zinc</keyword>
<evidence type="ECO:0000256" key="2">
    <source>
        <dbReference type="ARBA" id="ARBA00022771"/>
    </source>
</evidence>
<dbReference type="InterPro" id="IPR001870">
    <property type="entry name" value="B30.2/SPRY"/>
</dbReference>
<reference evidence="5" key="1">
    <citation type="submission" date="2019-06" db="EMBL/GenBank/DDBJ databases">
        <authorList>
            <consortium name="Wellcome Sanger Institute Data Sharing"/>
        </authorList>
    </citation>
    <scope>NUCLEOTIDE SEQUENCE [LARGE SCALE GENOMIC DNA]</scope>
</reference>
<accession>A0A667X7I8</accession>
<keyword evidence="6" id="KW-1185">Reference proteome</keyword>
<dbReference type="InterPro" id="IPR003879">
    <property type="entry name" value="Butyrophylin_SPRY"/>
</dbReference>
<proteinExistence type="predicted"/>
<dbReference type="InterPro" id="IPR003877">
    <property type="entry name" value="SPRY_dom"/>
</dbReference>